<comment type="pathway">
    <text evidence="1 9 11">Cofactor biosynthesis; thiamine diphosphate biosynthesis; thiamine phosphate from 4-amino-2-methyl-5-diphosphomethylpyrimidine and 4-methyl-5-(2-phosphoethyl)-thiazole: step 1/1.</text>
</comment>
<feature type="binding site" evidence="9">
    <location>
        <position position="139"/>
    </location>
    <ligand>
        <name>4-amino-2-methyl-5-(diphosphooxymethyl)pyrimidine</name>
        <dbReference type="ChEBI" id="CHEBI:57841"/>
    </ligand>
</feature>
<evidence type="ECO:0000256" key="6">
    <source>
        <dbReference type="ARBA" id="ARBA00047334"/>
    </source>
</evidence>
<keyword evidence="14" id="KW-1185">Reference proteome</keyword>
<comment type="function">
    <text evidence="9">Condenses 4-methyl-5-(beta-hydroxyethyl)thiazole monophosphate (THZ-P) and 2-methyl-4-amino-5-hydroxymethyl pyrimidine pyrophosphate (HMP-PP) to form thiamine monophosphate (TMP).</text>
</comment>
<dbReference type="NCBIfam" id="TIGR00693">
    <property type="entry name" value="thiE"/>
    <property type="match status" value="1"/>
</dbReference>
<feature type="binding site" evidence="9">
    <location>
        <position position="72"/>
    </location>
    <ligand>
        <name>4-amino-2-methyl-5-(diphosphooxymethyl)pyrimidine</name>
        <dbReference type="ChEBI" id="CHEBI:57841"/>
    </ligand>
</feature>
<keyword evidence="3 9" id="KW-0479">Metal-binding</keyword>
<comment type="catalytic activity">
    <reaction evidence="8 9 10">
        <text>2-[(2R,5Z)-2-carboxy-4-methylthiazol-5(2H)-ylidene]ethyl phosphate + 4-amino-2-methyl-5-(diphosphooxymethyl)pyrimidine + 2 H(+) = thiamine phosphate + CO2 + diphosphate</text>
        <dbReference type="Rhea" id="RHEA:47844"/>
        <dbReference type="ChEBI" id="CHEBI:15378"/>
        <dbReference type="ChEBI" id="CHEBI:16526"/>
        <dbReference type="ChEBI" id="CHEBI:33019"/>
        <dbReference type="ChEBI" id="CHEBI:37575"/>
        <dbReference type="ChEBI" id="CHEBI:57841"/>
        <dbReference type="ChEBI" id="CHEBI:62899"/>
        <dbReference type="EC" id="2.5.1.3"/>
    </reaction>
</comment>
<dbReference type="Proteomes" id="UP000028868">
    <property type="component" value="Unassembled WGS sequence"/>
</dbReference>
<evidence type="ECO:0000256" key="10">
    <source>
        <dbReference type="RuleBase" id="RU003826"/>
    </source>
</evidence>
<dbReference type="GO" id="GO:0009228">
    <property type="term" value="P:thiamine biosynthetic process"/>
    <property type="evidence" value="ECO:0007669"/>
    <property type="project" value="UniProtKB-KW"/>
</dbReference>
<organism evidence="13 14">
    <name type="scientific">Halobacillus karajensis</name>
    <dbReference type="NCBI Taxonomy" id="195088"/>
    <lineage>
        <taxon>Bacteria</taxon>
        <taxon>Bacillati</taxon>
        <taxon>Bacillota</taxon>
        <taxon>Bacilli</taxon>
        <taxon>Bacillales</taxon>
        <taxon>Bacillaceae</taxon>
        <taxon>Halobacillus</taxon>
    </lineage>
</organism>
<protein>
    <recommendedName>
        <fullName evidence="9">Thiamine-phosphate synthase</fullName>
        <shortName evidence="9">TP synthase</shortName>
        <shortName evidence="9">TPS</shortName>
        <ecNumber evidence="9">2.5.1.3</ecNumber>
    </recommendedName>
    <alternativeName>
        <fullName evidence="9">Thiamine-phosphate pyrophosphorylase</fullName>
        <shortName evidence="9">TMP pyrophosphorylase</shortName>
        <shortName evidence="9">TMP-PPase</shortName>
    </alternativeName>
</protein>
<feature type="binding site" evidence="9">
    <location>
        <begin position="188"/>
        <end position="189"/>
    </location>
    <ligand>
        <name>2-[(2R,5Z)-2-carboxy-4-methylthiazol-5(2H)-ylidene]ethyl phosphate</name>
        <dbReference type="ChEBI" id="CHEBI:62899"/>
    </ligand>
</feature>
<feature type="binding site" evidence="9">
    <location>
        <begin position="136"/>
        <end position="138"/>
    </location>
    <ligand>
        <name>2-[(2R,5Z)-2-carboxy-4-methylthiazol-5(2H)-ylidene]ethyl phosphate</name>
        <dbReference type="ChEBI" id="CHEBI:62899"/>
    </ligand>
</feature>
<feature type="binding site" evidence="9">
    <location>
        <position position="168"/>
    </location>
    <ligand>
        <name>2-[(2R,5Z)-2-carboxy-4-methylthiazol-5(2H)-ylidene]ethyl phosphate</name>
        <dbReference type="ChEBI" id="CHEBI:62899"/>
    </ligand>
</feature>
<dbReference type="PANTHER" id="PTHR20857:SF15">
    <property type="entry name" value="THIAMINE-PHOSPHATE SYNTHASE"/>
    <property type="match status" value="1"/>
</dbReference>
<name>A0A059NVG2_9BACI</name>
<comment type="cofactor">
    <cofactor evidence="9">
        <name>Mg(2+)</name>
        <dbReference type="ChEBI" id="CHEBI:18420"/>
    </cofactor>
    <text evidence="9">Binds 1 Mg(2+) ion per subunit.</text>
</comment>
<dbReference type="FunFam" id="3.20.20.70:FF:000096">
    <property type="entry name" value="Thiamine-phosphate synthase"/>
    <property type="match status" value="1"/>
</dbReference>
<dbReference type="EC" id="2.5.1.3" evidence="9"/>
<keyword evidence="2 9" id="KW-0808">Transferase</keyword>
<dbReference type="UniPathway" id="UPA00060">
    <property type="reaction ID" value="UER00141"/>
</dbReference>
<evidence type="ECO:0000256" key="8">
    <source>
        <dbReference type="ARBA" id="ARBA00047883"/>
    </source>
</evidence>
<feature type="binding site" evidence="9">
    <location>
        <begin position="37"/>
        <end position="41"/>
    </location>
    <ligand>
        <name>4-amino-2-methyl-5-(diphosphooxymethyl)pyrimidine</name>
        <dbReference type="ChEBI" id="CHEBI:57841"/>
    </ligand>
</feature>
<comment type="catalytic activity">
    <reaction evidence="6 9 10">
        <text>4-methyl-5-(2-phosphooxyethyl)-thiazole + 4-amino-2-methyl-5-(diphosphooxymethyl)pyrimidine + H(+) = thiamine phosphate + diphosphate</text>
        <dbReference type="Rhea" id="RHEA:22328"/>
        <dbReference type="ChEBI" id="CHEBI:15378"/>
        <dbReference type="ChEBI" id="CHEBI:33019"/>
        <dbReference type="ChEBI" id="CHEBI:37575"/>
        <dbReference type="ChEBI" id="CHEBI:57841"/>
        <dbReference type="ChEBI" id="CHEBI:58296"/>
        <dbReference type="EC" id="2.5.1.3"/>
    </reaction>
</comment>
<dbReference type="GO" id="GO:0004789">
    <property type="term" value="F:thiamine-phosphate diphosphorylase activity"/>
    <property type="evidence" value="ECO:0007669"/>
    <property type="project" value="UniProtKB-UniRule"/>
</dbReference>
<evidence type="ECO:0000256" key="5">
    <source>
        <dbReference type="ARBA" id="ARBA00022977"/>
    </source>
</evidence>
<dbReference type="PANTHER" id="PTHR20857">
    <property type="entry name" value="THIAMINE-PHOSPHATE PYROPHOSPHORYLASE"/>
    <property type="match status" value="1"/>
</dbReference>
<proteinExistence type="inferred from homology"/>
<dbReference type="InterPro" id="IPR013785">
    <property type="entry name" value="Aldolase_TIM"/>
</dbReference>
<evidence type="ECO:0000256" key="11">
    <source>
        <dbReference type="RuleBase" id="RU004253"/>
    </source>
</evidence>
<evidence type="ECO:0000256" key="1">
    <source>
        <dbReference type="ARBA" id="ARBA00005165"/>
    </source>
</evidence>
<dbReference type="CDD" id="cd00564">
    <property type="entry name" value="TMP_TenI"/>
    <property type="match status" value="1"/>
</dbReference>
<evidence type="ECO:0000313" key="13">
    <source>
        <dbReference type="EMBL" id="CDQ23309.1"/>
    </source>
</evidence>
<reference evidence="14" key="1">
    <citation type="submission" date="2014-03" db="EMBL/GenBank/DDBJ databases">
        <authorList>
            <person name="Urmite Genomes U."/>
        </authorList>
    </citation>
    <scope>NUCLEOTIDE SEQUENCE [LARGE SCALE GENOMIC DNA]</scope>
    <source>
        <strain evidence="14">HD-03</strain>
    </source>
</reference>
<dbReference type="InterPro" id="IPR034291">
    <property type="entry name" value="TMP_synthase"/>
</dbReference>
<sequence length="204" mass="21957">MLASKLRKYFIMGSQNCERDPLVILEEAIHGGITCFQYREKGEGSLTGQAKYSLGHKLRKRCAEAGILFIVNDDVELFDALDADGLHVGQEDLSVEDVRLKYPDTIIGLSVSNEDELNRSPLHLVDYLGAGPVYPTSSKKNAKPVVGTEWVKEVKRQVSPLPVVGIGGIHSGNANEVLDAGADGVAVISAIAQAEDVKATVQSI</sequence>
<dbReference type="AlphaFoldDB" id="A0A059NVG2"/>
<feature type="binding site" evidence="9">
    <location>
        <position position="92"/>
    </location>
    <ligand>
        <name>Mg(2+)</name>
        <dbReference type="ChEBI" id="CHEBI:18420"/>
    </ligand>
</feature>
<comment type="caution">
    <text evidence="13">The sequence shown here is derived from an EMBL/GenBank/DDBJ whole genome shotgun (WGS) entry which is preliminary data.</text>
</comment>
<feature type="binding site" evidence="9">
    <location>
        <position position="73"/>
    </location>
    <ligand>
        <name>Mg(2+)</name>
        <dbReference type="ChEBI" id="CHEBI:18420"/>
    </ligand>
</feature>
<dbReference type="InterPro" id="IPR036206">
    <property type="entry name" value="ThiamineP_synth_sf"/>
</dbReference>
<dbReference type="GO" id="GO:0009229">
    <property type="term" value="P:thiamine diphosphate biosynthetic process"/>
    <property type="evidence" value="ECO:0007669"/>
    <property type="project" value="UniProtKB-UniRule"/>
</dbReference>
<dbReference type="RefSeq" id="WP_035507006.1">
    <property type="nucleotide sequence ID" value="NZ_CCDH010000001.1"/>
</dbReference>
<dbReference type="InterPro" id="IPR022998">
    <property type="entry name" value="ThiamineP_synth_TenI"/>
</dbReference>
<evidence type="ECO:0000256" key="7">
    <source>
        <dbReference type="ARBA" id="ARBA00047851"/>
    </source>
</evidence>
<dbReference type="Pfam" id="PF02581">
    <property type="entry name" value="TMP-TENI"/>
    <property type="match status" value="1"/>
</dbReference>
<dbReference type="GO" id="GO:0005737">
    <property type="term" value="C:cytoplasm"/>
    <property type="evidence" value="ECO:0007669"/>
    <property type="project" value="TreeGrafter"/>
</dbReference>
<dbReference type="EMBL" id="CCDI010000001">
    <property type="protein sequence ID" value="CDQ23309.1"/>
    <property type="molecule type" value="Genomic_DNA"/>
</dbReference>
<keyword evidence="4 9" id="KW-0460">Magnesium</keyword>
<accession>A0A059NVG2</accession>
<evidence type="ECO:0000256" key="3">
    <source>
        <dbReference type="ARBA" id="ARBA00022723"/>
    </source>
</evidence>
<keyword evidence="5 9" id="KW-0784">Thiamine biosynthesis</keyword>
<feature type="binding site" evidence="9">
    <location>
        <position position="110"/>
    </location>
    <ligand>
        <name>4-amino-2-methyl-5-(diphosphooxymethyl)pyrimidine</name>
        <dbReference type="ChEBI" id="CHEBI:57841"/>
    </ligand>
</feature>
<reference evidence="13 14" key="2">
    <citation type="submission" date="2014-05" db="EMBL/GenBank/DDBJ databases">
        <title>Draft genome sequence of Halobacillus karajensis HK-03.</title>
        <authorList>
            <person name="Khelaifia S."/>
            <person name="Croce O."/>
            <person name="Lagier J.C."/>
            <person name="Raoult D."/>
        </authorList>
    </citation>
    <scope>NUCLEOTIDE SEQUENCE [LARGE SCALE GENOMIC DNA]</scope>
    <source>
        <strain evidence="13 14">HD-03</strain>
    </source>
</reference>
<evidence type="ECO:0000256" key="4">
    <source>
        <dbReference type="ARBA" id="ARBA00022842"/>
    </source>
</evidence>
<feature type="domain" description="Thiamine phosphate synthase/TenI" evidence="12">
    <location>
        <begin position="9"/>
        <end position="191"/>
    </location>
</feature>
<dbReference type="GO" id="GO:0000287">
    <property type="term" value="F:magnesium ion binding"/>
    <property type="evidence" value="ECO:0007669"/>
    <property type="project" value="UniProtKB-UniRule"/>
</dbReference>
<dbReference type="HAMAP" id="MF_00097">
    <property type="entry name" value="TMP_synthase"/>
    <property type="match status" value="1"/>
</dbReference>
<dbReference type="SUPFAM" id="SSF51391">
    <property type="entry name" value="Thiamin phosphate synthase"/>
    <property type="match status" value="1"/>
</dbReference>
<evidence type="ECO:0000259" key="12">
    <source>
        <dbReference type="Pfam" id="PF02581"/>
    </source>
</evidence>
<comment type="catalytic activity">
    <reaction evidence="7 9 10">
        <text>2-(2-carboxy-4-methylthiazol-5-yl)ethyl phosphate + 4-amino-2-methyl-5-(diphosphooxymethyl)pyrimidine + 2 H(+) = thiamine phosphate + CO2 + diphosphate</text>
        <dbReference type="Rhea" id="RHEA:47848"/>
        <dbReference type="ChEBI" id="CHEBI:15378"/>
        <dbReference type="ChEBI" id="CHEBI:16526"/>
        <dbReference type="ChEBI" id="CHEBI:33019"/>
        <dbReference type="ChEBI" id="CHEBI:37575"/>
        <dbReference type="ChEBI" id="CHEBI:57841"/>
        <dbReference type="ChEBI" id="CHEBI:62890"/>
        <dbReference type="EC" id="2.5.1.3"/>
    </reaction>
</comment>
<dbReference type="Gene3D" id="3.20.20.70">
    <property type="entry name" value="Aldolase class I"/>
    <property type="match status" value="1"/>
</dbReference>
<evidence type="ECO:0000256" key="2">
    <source>
        <dbReference type="ARBA" id="ARBA00022679"/>
    </source>
</evidence>
<gene>
    <name evidence="9 13" type="primary">thiE</name>
    <name evidence="13" type="ORF">BN983_01532</name>
</gene>
<comment type="similarity">
    <text evidence="9 10">Belongs to the thiamine-phosphate synthase family.</text>
</comment>
<evidence type="ECO:0000256" key="9">
    <source>
        <dbReference type="HAMAP-Rule" id="MF_00097"/>
    </source>
</evidence>
<evidence type="ECO:0000313" key="14">
    <source>
        <dbReference type="Proteomes" id="UP000028868"/>
    </source>
</evidence>